<keyword evidence="3" id="KW-1185">Reference proteome</keyword>
<evidence type="ECO:0000313" key="3">
    <source>
        <dbReference type="Proteomes" id="UP000627464"/>
    </source>
</evidence>
<sequence length="70" mass="7842">MRKLLISTFVALAMMPAVFSVNAAETATLGVKGIMQFQHVMFHLAMQQLTSGEYLKQIYLIALMESWGHP</sequence>
<proteinExistence type="predicted"/>
<reference evidence="3" key="1">
    <citation type="journal article" date="2019" name="Int. J. Syst. Evol. Microbiol.">
        <title>The Global Catalogue of Microorganisms (GCM) 10K type strain sequencing project: providing services to taxonomists for standard genome sequencing and annotation.</title>
        <authorList>
            <consortium name="The Broad Institute Genomics Platform"/>
            <consortium name="The Broad Institute Genome Sequencing Center for Infectious Disease"/>
            <person name="Wu L."/>
            <person name="Ma J."/>
        </authorList>
    </citation>
    <scope>NUCLEOTIDE SEQUENCE [LARGE SCALE GENOMIC DNA]</scope>
    <source>
        <strain evidence="3">CGMCC 1.12806</strain>
    </source>
</reference>
<name>A0ABQ1H271_9GAMM</name>
<keyword evidence="1" id="KW-0732">Signal</keyword>
<feature type="signal peptide" evidence="1">
    <location>
        <begin position="1"/>
        <end position="23"/>
    </location>
</feature>
<dbReference type="Proteomes" id="UP000627464">
    <property type="component" value="Unassembled WGS sequence"/>
</dbReference>
<accession>A0ABQ1H271</accession>
<protein>
    <submittedName>
        <fullName evidence="2">Uncharacterized protein</fullName>
    </submittedName>
</protein>
<dbReference type="EMBL" id="BMFZ01000009">
    <property type="protein sequence ID" value="GGA55271.1"/>
    <property type="molecule type" value="Genomic_DNA"/>
</dbReference>
<organism evidence="2 3">
    <name type="scientific">Hafnia psychrotolerans</name>
    <dbReference type="NCBI Taxonomy" id="1477018"/>
    <lineage>
        <taxon>Bacteria</taxon>
        <taxon>Pseudomonadati</taxon>
        <taxon>Pseudomonadota</taxon>
        <taxon>Gammaproteobacteria</taxon>
        <taxon>Enterobacterales</taxon>
        <taxon>Hafniaceae</taxon>
        <taxon>Hafnia</taxon>
    </lineage>
</organism>
<dbReference type="RefSeq" id="WP_229746504.1">
    <property type="nucleotide sequence ID" value="NZ_BMFZ01000009.1"/>
</dbReference>
<comment type="caution">
    <text evidence="2">The sequence shown here is derived from an EMBL/GenBank/DDBJ whole genome shotgun (WGS) entry which is preliminary data.</text>
</comment>
<evidence type="ECO:0000313" key="2">
    <source>
        <dbReference type="EMBL" id="GGA55271.1"/>
    </source>
</evidence>
<evidence type="ECO:0000256" key="1">
    <source>
        <dbReference type="SAM" id="SignalP"/>
    </source>
</evidence>
<feature type="chain" id="PRO_5046337791" evidence="1">
    <location>
        <begin position="24"/>
        <end position="70"/>
    </location>
</feature>
<gene>
    <name evidence="2" type="ORF">GCM10011328_33470</name>
</gene>